<evidence type="ECO:0000313" key="3">
    <source>
        <dbReference type="Proteomes" id="UP000322667"/>
    </source>
</evidence>
<organism evidence="2 3">
    <name type="scientific">Gossypium tomentosum</name>
    <name type="common">Hawaiian cotton</name>
    <name type="synonym">Gossypium sandvicense</name>
    <dbReference type="NCBI Taxonomy" id="34277"/>
    <lineage>
        <taxon>Eukaryota</taxon>
        <taxon>Viridiplantae</taxon>
        <taxon>Streptophyta</taxon>
        <taxon>Embryophyta</taxon>
        <taxon>Tracheophyta</taxon>
        <taxon>Spermatophyta</taxon>
        <taxon>Magnoliopsida</taxon>
        <taxon>eudicotyledons</taxon>
        <taxon>Gunneridae</taxon>
        <taxon>Pentapetalae</taxon>
        <taxon>rosids</taxon>
        <taxon>malvids</taxon>
        <taxon>Malvales</taxon>
        <taxon>Malvaceae</taxon>
        <taxon>Malvoideae</taxon>
        <taxon>Gossypium</taxon>
    </lineage>
</organism>
<gene>
    <name evidence="2" type="ORF">ES332_D11G037000v1</name>
</gene>
<reference evidence="2 3" key="1">
    <citation type="submission" date="2019-07" db="EMBL/GenBank/DDBJ databases">
        <title>WGS assembly of Gossypium tomentosum.</title>
        <authorList>
            <person name="Chen Z.J."/>
            <person name="Sreedasyam A."/>
            <person name="Ando A."/>
            <person name="Song Q."/>
            <person name="De L."/>
            <person name="Hulse-Kemp A."/>
            <person name="Ding M."/>
            <person name="Ye W."/>
            <person name="Kirkbride R."/>
            <person name="Jenkins J."/>
            <person name="Plott C."/>
            <person name="Lovell J."/>
            <person name="Lin Y.-M."/>
            <person name="Vaughn R."/>
            <person name="Liu B."/>
            <person name="Li W."/>
            <person name="Simpson S."/>
            <person name="Scheffler B."/>
            <person name="Saski C."/>
            <person name="Grover C."/>
            <person name="Hu G."/>
            <person name="Conover J."/>
            <person name="Carlson J."/>
            <person name="Shu S."/>
            <person name="Boston L."/>
            <person name="Williams M."/>
            <person name="Peterson D."/>
            <person name="Mcgee K."/>
            <person name="Jones D."/>
            <person name="Wendel J."/>
            <person name="Stelly D."/>
            <person name="Grimwood J."/>
            <person name="Schmutz J."/>
        </authorList>
    </citation>
    <scope>NUCLEOTIDE SEQUENCE [LARGE SCALE GENOMIC DNA]</scope>
    <source>
        <strain evidence="2">7179.01</strain>
    </source>
</reference>
<feature type="region of interest" description="Disordered" evidence="1">
    <location>
        <begin position="1"/>
        <end position="56"/>
    </location>
</feature>
<keyword evidence="3" id="KW-1185">Reference proteome</keyword>
<accession>A0A5D2IIR6</accession>
<proteinExistence type="predicted"/>
<protein>
    <submittedName>
        <fullName evidence="2">Uncharacterized protein</fullName>
    </submittedName>
</protein>
<dbReference type="AlphaFoldDB" id="A0A5D2IIR6"/>
<dbReference type="Proteomes" id="UP000322667">
    <property type="component" value="Chromosome D11"/>
</dbReference>
<dbReference type="EMBL" id="CM017633">
    <property type="protein sequence ID" value="TYH42050.1"/>
    <property type="molecule type" value="Genomic_DNA"/>
</dbReference>
<sequence>MRRSTVHRPLSEAFRTLLPNSDDNGERARRPAARYGEQGCGRGGTEAMTHARGSRLDTCGKARRRLLRR</sequence>
<evidence type="ECO:0000313" key="2">
    <source>
        <dbReference type="EMBL" id="TYH42050.1"/>
    </source>
</evidence>
<name>A0A5D2IIR6_GOSTO</name>
<evidence type="ECO:0000256" key="1">
    <source>
        <dbReference type="SAM" id="MobiDB-lite"/>
    </source>
</evidence>